<keyword evidence="2" id="KW-0812">Transmembrane</keyword>
<evidence type="ECO:0000256" key="1">
    <source>
        <dbReference type="SAM" id="MobiDB-lite"/>
    </source>
</evidence>
<dbReference type="GeneID" id="28836314"/>
<evidence type="ECO:0000313" key="3">
    <source>
        <dbReference type="EMBL" id="OBT99462.2"/>
    </source>
</evidence>
<reference evidence="3 4" key="1">
    <citation type="submission" date="2016-03" db="EMBL/GenBank/DDBJ databases">
        <title>Comparative genomics of Pseudogymnoascus destructans, the fungus causing white-nose syndrome of bats.</title>
        <authorList>
            <person name="Palmer J.M."/>
            <person name="Drees K.P."/>
            <person name="Foster J.T."/>
            <person name="Lindner D.L."/>
        </authorList>
    </citation>
    <scope>NUCLEOTIDE SEQUENCE [LARGE SCALE GENOMIC DNA]</scope>
    <source>
        <strain evidence="3 4">UAMH 10579</strain>
    </source>
</reference>
<dbReference type="STRING" id="342668.A0A1B8GUE4"/>
<feature type="region of interest" description="Disordered" evidence="1">
    <location>
        <begin position="405"/>
        <end position="428"/>
    </location>
</feature>
<feature type="region of interest" description="Disordered" evidence="1">
    <location>
        <begin position="335"/>
        <end position="354"/>
    </location>
</feature>
<reference evidence="4" key="2">
    <citation type="journal article" date="2018" name="Nat. Commun.">
        <title>Extreme sensitivity to ultraviolet light in the fungal pathogen causing white-nose syndrome of bats.</title>
        <authorList>
            <person name="Palmer J.M."/>
            <person name="Drees K.P."/>
            <person name="Foster J.T."/>
            <person name="Lindner D.L."/>
        </authorList>
    </citation>
    <scope>NUCLEOTIDE SEQUENCE [LARGE SCALE GENOMIC DNA]</scope>
    <source>
        <strain evidence="4">UAMH 10579</strain>
    </source>
</reference>
<sequence length="428" mass="47096">MAPRRGGGYSSGGGSTCAHCLDTFTMTGYGWQNPTTTALFAMYIILLIILIVCMFLTRRFKWIRERGTDKLRNRGYFIATLFMFFDILLAVIFMAMGESFVEVTYLIYIGYLIQGFFSRVANVLIVAIIARTITEDVGTVSQKIASYAVGLLWTITTISFGFLIAVYAEVMSMGYVERIASDGQLYTLILEASYMFALALFLTALAIFAVLKRSSKGTLLMLTIVMPALCLMTLLELVKQAVYNFSSDPYVRRSYTLSYASSFIAVFALMAIFLTVALIGGLRQRHSDASGLTQEQKLAQPGPHYVAVGPYTAPAPYNPHGTQLADGQYEPQTQYGAPVQQGQQQPFQYVPPNYGQQQQQYAQYPVPGQFGQQQHAEMSNTPAMGSASVTTAASPVQYAAPVAVSPAPYGSSVSPPPQHDPYQHKTYQ</sequence>
<accession>A0A1B8GUE4</accession>
<dbReference type="EMBL" id="KV460212">
    <property type="protein sequence ID" value="OBT99462.2"/>
    <property type="molecule type" value="Genomic_DNA"/>
</dbReference>
<dbReference type="RefSeq" id="XP_018133195.2">
    <property type="nucleotide sequence ID" value="XM_018272432.2"/>
</dbReference>
<keyword evidence="2" id="KW-1133">Transmembrane helix</keyword>
<feature type="transmembrane region" description="Helical" evidence="2">
    <location>
        <begin position="76"/>
        <end position="96"/>
    </location>
</feature>
<proteinExistence type="predicted"/>
<gene>
    <name evidence="3" type="ORF">VE01_02928</name>
</gene>
<organism evidence="3 4">
    <name type="scientific">Pseudogymnoascus verrucosus</name>
    <dbReference type="NCBI Taxonomy" id="342668"/>
    <lineage>
        <taxon>Eukaryota</taxon>
        <taxon>Fungi</taxon>
        <taxon>Dikarya</taxon>
        <taxon>Ascomycota</taxon>
        <taxon>Pezizomycotina</taxon>
        <taxon>Leotiomycetes</taxon>
        <taxon>Thelebolales</taxon>
        <taxon>Thelebolaceae</taxon>
        <taxon>Pseudogymnoascus</taxon>
    </lineage>
</organism>
<feature type="transmembrane region" description="Helical" evidence="2">
    <location>
        <begin position="188"/>
        <end position="211"/>
    </location>
</feature>
<dbReference type="Proteomes" id="UP000091956">
    <property type="component" value="Unassembled WGS sequence"/>
</dbReference>
<evidence type="ECO:0000256" key="2">
    <source>
        <dbReference type="SAM" id="Phobius"/>
    </source>
</evidence>
<dbReference type="AlphaFoldDB" id="A0A1B8GUE4"/>
<feature type="transmembrane region" description="Helical" evidence="2">
    <location>
        <begin position="145"/>
        <end position="168"/>
    </location>
</feature>
<evidence type="ECO:0000313" key="4">
    <source>
        <dbReference type="Proteomes" id="UP000091956"/>
    </source>
</evidence>
<feature type="transmembrane region" description="Helical" evidence="2">
    <location>
        <begin position="108"/>
        <end position="133"/>
    </location>
</feature>
<evidence type="ECO:0008006" key="5">
    <source>
        <dbReference type="Google" id="ProtNLM"/>
    </source>
</evidence>
<protein>
    <recommendedName>
        <fullName evidence="5">Integral membrane protein</fullName>
    </recommendedName>
</protein>
<feature type="transmembrane region" description="Helical" evidence="2">
    <location>
        <begin position="258"/>
        <end position="282"/>
    </location>
</feature>
<keyword evidence="4" id="KW-1185">Reference proteome</keyword>
<feature type="transmembrane region" description="Helical" evidence="2">
    <location>
        <begin position="38"/>
        <end position="56"/>
    </location>
</feature>
<feature type="transmembrane region" description="Helical" evidence="2">
    <location>
        <begin position="218"/>
        <end position="238"/>
    </location>
</feature>
<name>A0A1B8GUE4_9PEZI</name>
<keyword evidence="2" id="KW-0472">Membrane</keyword>